<evidence type="ECO:0000313" key="1">
    <source>
        <dbReference type="EMBL" id="MPD02696.1"/>
    </source>
</evidence>
<dbReference type="AlphaFoldDB" id="A0A5B7K7B0"/>
<keyword evidence="2" id="KW-1185">Reference proteome</keyword>
<dbReference type="Proteomes" id="UP000324222">
    <property type="component" value="Unassembled WGS sequence"/>
</dbReference>
<dbReference type="EMBL" id="VSRR010132688">
    <property type="protein sequence ID" value="MPD02696.1"/>
    <property type="molecule type" value="Genomic_DNA"/>
</dbReference>
<protein>
    <submittedName>
        <fullName evidence="1">Uncharacterized protein</fullName>
    </submittedName>
</protein>
<comment type="caution">
    <text evidence="1">The sequence shown here is derived from an EMBL/GenBank/DDBJ whole genome shotgun (WGS) entry which is preliminary data.</text>
</comment>
<accession>A0A5B7K7B0</accession>
<reference evidence="1 2" key="1">
    <citation type="submission" date="2019-05" db="EMBL/GenBank/DDBJ databases">
        <title>Another draft genome of Portunus trituberculatus and its Hox gene families provides insights of decapod evolution.</title>
        <authorList>
            <person name="Jeong J.-H."/>
            <person name="Song I."/>
            <person name="Kim S."/>
            <person name="Choi T."/>
            <person name="Kim D."/>
            <person name="Ryu S."/>
            <person name="Kim W."/>
        </authorList>
    </citation>
    <scope>NUCLEOTIDE SEQUENCE [LARGE SCALE GENOMIC DNA]</scope>
    <source>
        <tissue evidence="1">Muscle</tissue>
    </source>
</reference>
<evidence type="ECO:0000313" key="2">
    <source>
        <dbReference type="Proteomes" id="UP000324222"/>
    </source>
</evidence>
<organism evidence="1 2">
    <name type="scientific">Portunus trituberculatus</name>
    <name type="common">Swimming crab</name>
    <name type="synonym">Neptunus trituberculatus</name>
    <dbReference type="NCBI Taxonomy" id="210409"/>
    <lineage>
        <taxon>Eukaryota</taxon>
        <taxon>Metazoa</taxon>
        <taxon>Ecdysozoa</taxon>
        <taxon>Arthropoda</taxon>
        <taxon>Crustacea</taxon>
        <taxon>Multicrustacea</taxon>
        <taxon>Malacostraca</taxon>
        <taxon>Eumalacostraca</taxon>
        <taxon>Eucarida</taxon>
        <taxon>Decapoda</taxon>
        <taxon>Pleocyemata</taxon>
        <taxon>Brachyura</taxon>
        <taxon>Eubrachyura</taxon>
        <taxon>Portunoidea</taxon>
        <taxon>Portunidae</taxon>
        <taxon>Portuninae</taxon>
        <taxon>Portunus</taxon>
    </lineage>
</organism>
<name>A0A5B7K7B0_PORTR</name>
<gene>
    <name evidence="1" type="ORF">E2C01_098292</name>
</gene>
<proteinExistence type="predicted"/>
<sequence length="101" mass="11498">MNLQCHRLMNPPRHRLMKPHYCPEVGFTRPHSTQAEVLSKLPDFWKSVEVKASTSEHTTSWTTVGSTSPSTSPLRHLISITSPHPMFSTLPPYTISIIVRY</sequence>